<evidence type="ECO:0000313" key="9">
    <source>
        <dbReference type="EMBL" id="EKD19400.1"/>
    </source>
</evidence>
<name>K1WNZ4_MARBU</name>
<protein>
    <submittedName>
        <fullName evidence="9">Integral membrane protein</fullName>
    </submittedName>
</protein>
<feature type="transmembrane region" description="Helical" evidence="7">
    <location>
        <begin position="100"/>
        <end position="120"/>
    </location>
</feature>
<dbReference type="EMBL" id="JH921431">
    <property type="protein sequence ID" value="EKD19400.1"/>
    <property type="molecule type" value="Genomic_DNA"/>
</dbReference>
<evidence type="ECO:0000256" key="4">
    <source>
        <dbReference type="ARBA" id="ARBA00023136"/>
    </source>
</evidence>
<dbReference type="Proteomes" id="UP000006753">
    <property type="component" value="Unassembled WGS sequence"/>
</dbReference>
<feature type="compositionally biased region" description="Basic residues" evidence="6">
    <location>
        <begin position="314"/>
        <end position="324"/>
    </location>
</feature>
<feature type="region of interest" description="Disordered" evidence="6">
    <location>
        <begin position="290"/>
        <end position="326"/>
    </location>
</feature>
<feature type="transmembrane region" description="Helical" evidence="7">
    <location>
        <begin position="211"/>
        <end position="229"/>
    </location>
</feature>
<accession>K1WNZ4</accession>
<keyword evidence="2 7" id="KW-0812">Transmembrane</keyword>
<evidence type="ECO:0000256" key="7">
    <source>
        <dbReference type="SAM" id="Phobius"/>
    </source>
</evidence>
<evidence type="ECO:0000256" key="2">
    <source>
        <dbReference type="ARBA" id="ARBA00022692"/>
    </source>
</evidence>
<proteinExistence type="inferred from homology"/>
<feature type="transmembrane region" description="Helical" evidence="7">
    <location>
        <begin position="178"/>
        <end position="199"/>
    </location>
</feature>
<dbReference type="PANTHER" id="PTHR33048">
    <property type="entry name" value="PTH11-LIKE INTEGRAL MEMBRANE PROTEIN (AFU_ORTHOLOGUE AFUA_5G11245)"/>
    <property type="match status" value="1"/>
</dbReference>
<comment type="similarity">
    <text evidence="5">Belongs to the SAT4 family.</text>
</comment>
<feature type="transmembrane region" description="Helical" evidence="7">
    <location>
        <begin position="132"/>
        <end position="154"/>
    </location>
</feature>
<dbReference type="PANTHER" id="PTHR33048:SF47">
    <property type="entry name" value="INTEGRAL MEMBRANE PROTEIN-RELATED"/>
    <property type="match status" value="1"/>
</dbReference>
<dbReference type="InterPro" id="IPR049326">
    <property type="entry name" value="Rhodopsin_dom_fungi"/>
</dbReference>
<feature type="transmembrane region" description="Helical" evidence="7">
    <location>
        <begin position="27"/>
        <end position="49"/>
    </location>
</feature>
<comment type="subcellular location">
    <subcellularLocation>
        <location evidence="1">Membrane</location>
        <topology evidence="1">Multi-pass membrane protein</topology>
    </subcellularLocation>
</comment>
<organism evidence="9 10">
    <name type="scientific">Marssonina brunnea f. sp. multigermtubi (strain MB_m1)</name>
    <name type="common">Marssonina leaf spot fungus</name>
    <dbReference type="NCBI Taxonomy" id="1072389"/>
    <lineage>
        <taxon>Eukaryota</taxon>
        <taxon>Fungi</taxon>
        <taxon>Dikarya</taxon>
        <taxon>Ascomycota</taxon>
        <taxon>Pezizomycotina</taxon>
        <taxon>Leotiomycetes</taxon>
        <taxon>Helotiales</taxon>
        <taxon>Drepanopezizaceae</taxon>
        <taxon>Drepanopeziza</taxon>
    </lineage>
</organism>
<keyword evidence="4 7" id="KW-0472">Membrane</keyword>
<evidence type="ECO:0000313" key="10">
    <source>
        <dbReference type="Proteomes" id="UP000006753"/>
    </source>
</evidence>
<dbReference type="AlphaFoldDB" id="K1WNZ4"/>
<evidence type="ECO:0000256" key="3">
    <source>
        <dbReference type="ARBA" id="ARBA00022989"/>
    </source>
</evidence>
<evidence type="ECO:0000256" key="5">
    <source>
        <dbReference type="ARBA" id="ARBA00038359"/>
    </source>
</evidence>
<dbReference type="InParanoid" id="K1WNZ4"/>
<dbReference type="HOGENOM" id="CLU_028200_0_2_1"/>
<dbReference type="eggNOG" id="ENOG502SHQF">
    <property type="taxonomic scope" value="Eukaryota"/>
</dbReference>
<keyword evidence="10" id="KW-1185">Reference proteome</keyword>
<dbReference type="OrthoDB" id="5401779at2759"/>
<reference evidence="9 10" key="1">
    <citation type="journal article" date="2012" name="BMC Genomics">
        <title>Sequencing the genome of Marssonina brunnea reveals fungus-poplar co-evolution.</title>
        <authorList>
            <person name="Zhu S."/>
            <person name="Cao Y.-Z."/>
            <person name="Jiang C."/>
            <person name="Tan B.-Y."/>
            <person name="Wang Z."/>
            <person name="Feng S."/>
            <person name="Zhang L."/>
            <person name="Su X.-H."/>
            <person name="Brejova B."/>
            <person name="Vinar T."/>
            <person name="Xu M."/>
            <person name="Wang M.-X."/>
            <person name="Zhang S.-G."/>
            <person name="Huang M.-R."/>
            <person name="Wu R."/>
            <person name="Zhou Y."/>
        </authorList>
    </citation>
    <scope>NUCLEOTIDE SEQUENCE [LARGE SCALE GENOMIC DNA]</scope>
    <source>
        <strain evidence="9 10">MB_m1</strain>
    </source>
</reference>
<dbReference type="GeneID" id="18758572"/>
<keyword evidence="3 7" id="KW-1133">Transmembrane helix</keyword>
<dbReference type="GO" id="GO:0016020">
    <property type="term" value="C:membrane"/>
    <property type="evidence" value="ECO:0007669"/>
    <property type="project" value="UniProtKB-SubCell"/>
</dbReference>
<feature type="domain" description="Rhodopsin" evidence="8">
    <location>
        <begin position="12"/>
        <end position="271"/>
    </location>
</feature>
<evidence type="ECO:0000256" key="6">
    <source>
        <dbReference type="SAM" id="MobiDB-lite"/>
    </source>
</evidence>
<dbReference type="KEGG" id="mbe:MBM_02637"/>
<evidence type="ECO:0000259" key="8">
    <source>
        <dbReference type="Pfam" id="PF20684"/>
    </source>
</evidence>
<dbReference type="Pfam" id="PF20684">
    <property type="entry name" value="Fung_rhodopsin"/>
    <property type="match status" value="1"/>
</dbReference>
<evidence type="ECO:0000256" key="1">
    <source>
        <dbReference type="ARBA" id="ARBA00004141"/>
    </source>
</evidence>
<sequence>MFLCITYLFLIARLASRITSKQAGRDDWAALAAFAFVMAGGAVSLTAIYFHIVEILLRFRLVQRALLVGVLTSRSLQIWLGEPSSQLSERNIQRVYIQHWLFQILYKVAICLIKVSILLLYLRIMSQMPYRLVTYILLTILSLFAVATIIAGIFQCTPIHKAWNKTQSGNCYKLSTAWYANALFSVATDIAIVVLPMQMGYRLKTDRREKVLLFGLFGLGGFITVPPHLPLTFSHGIVPLADILADNIDSGYWSITDINVGVICISLPPLHACPFRLCAFFTGFYTRTNASSGPHHKSYSKSSSEPAAVGTHTKTQKSQKKRSFLSRQSAGSDFDLVFFTSDHNLKEGGIMKMPEIAVTGESRAEDAKRHLTAPCESQIHAV</sequence>
<dbReference type="InterPro" id="IPR052337">
    <property type="entry name" value="SAT4-like"/>
</dbReference>
<feature type="region of interest" description="Disordered" evidence="6">
    <location>
        <begin position="361"/>
        <end position="382"/>
    </location>
</feature>
<gene>
    <name evidence="9" type="ORF">MBM_02637</name>
</gene>